<dbReference type="Proteomes" id="UP000267159">
    <property type="component" value="Unassembled WGS sequence"/>
</dbReference>
<proteinExistence type="predicted"/>
<sequence length="526" mass="60040">MKKITKNTLYLALLLFLTTACYEDKGNYDYSEVPEITAEGLPEQVTLLQKADVLSIAPTLKSSTEGIIREGDPNYEFGCLLYIRSGRLPNGSRYIDINEERKQKIECIPDVGPGEYVCWYTVTDKRTSVTTNFKVDVKIVSTTYEGWMVLCDEGAENHVRLDLISVISKDRIVVARDLLGMNAPLLRNAKKIYFDAYPKDVRGDAIFISSEEGIYEIDNASLETSDRNDISCSLFLKALEDEKPDVIASVYFNNQFVITDKGNLYKRNTWNAGGGFEFPINTLISNGKPEFTLAPFIGTMQTHNAETELIALLYDKDNRRFLKWDDAKEELCASFSDPENALFSFSTGKEMIAMESTKFASATVYSILQDEAHKRYVYGINLAGKSYQQTYYRQIEATDFDKAKHFAFHSLYPYMFYETGNKVYCYHLQGQGLIPSATLTLDGEEITMMKFNPFQTPAERLSDTSDEFLEQERYLIVGSYKKDDSEPNNGIVRFYKFDNTNGTLTEVAKYTGFAKVRDVTYRERWK</sequence>
<dbReference type="PROSITE" id="PS51257">
    <property type="entry name" value="PROKAR_LIPOPROTEIN"/>
    <property type="match status" value="1"/>
</dbReference>
<dbReference type="AlphaFoldDB" id="A0A3L7Z710"/>
<dbReference type="InterPro" id="IPR032183">
    <property type="entry name" value="PKD-like"/>
</dbReference>
<dbReference type="Pfam" id="PF16407">
    <property type="entry name" value="PKD_2"/>
    <property type="match status" value="1"/>
</dbReference>
<evidence type="ECO:0000313" key="2">
    <source>
        <dbReference type="EMBL" id="RLT80327.1"/>
    </source>
</evidence>
<keyword evidence="1" id="KW-0732">Signal</keyword>
<feature type="chain" id="PRO_5018204966" description="DUF5018 domain-containing protein" evidence="1">
    <location>
        <begin position="23"/>
        <end position="526"/>
    </location>
</feature>
<comment type="caution">
    <text evidence="2">The sequence shown here is derived from an EMBL/GenBank/DDBJ whole genome shotgun (WGS) entry which is preliminary data.</text>
</comment>
<organism evidence="2 3">
    <name type="scientific">Bacteroides acidifaciens</name>
    <dbReference type="NCBI Taxonomy" id="85831"/>
    <lineage>
        <taxon>Bacteria</taxon>
        <taxon>Pseudomonadati</taxon>
        <taxon>Bacteroidota</taxon>
        <taxon>Bacteroidia</taxon>
        <taxon>Bacteroidales</taxon>
        <taxon>Bacteroidaceae</taxon>
        <taxon>Bacteroides</taxon>
    </lineage>
</organism>
<dbReference type="RefSeq" id="WP_121766052.1">
    <property type="nucleotide sequence ID" value="NZ_CAMRBV010000017.1"/>
</dbReference>
<feature type="signal peptide" evidence="1">
    <location>
        <begin position="1"/>
        <end position="22"/>
    </location>
</feature>
<evidence type="ECO:0000313" key="3">
    <source>
        <dbReference type="Proteomes" id="UP000267159"/>
    </source>
</evidence>
<evidence type="ECO:0000256" key="1">
    <source>
        <dbReference type="SAM" id="SignalP"/>
    </source>
</evidence>
<reference evidence="2 3" key="1">
    <citation type="submission" date="2018-09" db="EMBL/GenBank/DDBJ databases">
        <title>Murine metabolic-syndrome-specific gut microbial biobank.</title>
        <authorList>
            <person name="Liu C."/>
        </authorList>
    </citation>
    <scope>NUCLEOTIDE SEQUENCE [LARGE SCALE GENOMIC DNA]</scope>
    <source>
        <strain evidence="2 3">0.1X-D8-26</strain>
    </source>
</reference>
<evidence type="ECO:0008006" key="4">
    <source>
        <dbReference type="Google" id="ProtNLM"/>
    </source>
</evidence>
<accession>A0A3L7Z710</accession>
<name>A0A3L7Z710_9BACE</name>
<dbReference type="STRING" id="1235814.GCA_000613385_03414"/>
<dbReference type="EMBL" id="RAZM01000022">
    <property type="protein sequence ID" value="RLT80327.1"/>
    <property type="molecule type" value="Genomic_DNA"/>
</dbReference>
<gene>
    <name evidence="2" type="ORF">D7Y07_09030</name>
</gene>
<protein>
    <recommendedName>
        <fullName evidence="4">DUF5018 domain-containing protein</fullName>
    </recommendedName>
</protein>